<gene>
    <name evidence="10" type="primary">fluC</name>
    <name evidence="10" type="synonym">crcB</name>
    <name evidence="11" type="ORF">B7C51_21065</name>
</gene>
<keyword evidence="5 10" id="KW-0472">Membrane</keyword>
<keyword evidence="10" id="KW-0915">Sodium</keyword>
<dbReference type="GO" id="GO:0005886">
    <property type="term" value="C:plasma membrane"/>
    <property type="evidence" value="ECO:0007669"/>
    <property type="project" value="UniProtKB-SubCell"/>
</dbReference>
<evidence type="ECO:0000256" key="10">
    <source>
        <dbReference type="HAMAP-Rule" id="MF_00454"/>
    </source>
</evidence>
<evidence type="ECO:0000256" key="1">
    <source>
        <dbReference type="ARBA" id="ARBA00004651"/>
    </source>
</evidence>
<dbReference type="InterPro" id="IPR003691">
    <property type="entry name" value="FluC"/>
</dbReference>
<comment type="similarity">
    <text evidence="7 10">Belongs to the fluoride channel Fluc/FEX (TC 1.A.43) family.</text>
</comment>
<feature type="binding site" evidence="10">
    <location>
        <position position="72"/>
    </location>
    <ligand>
        <name>Na(+)</name>
        <dbReference type="ChEBI" id="CHEBI:29101"/>
        <note>structural</note>
    </ligand>
</feature>
<keyword evidence="10" id="KW-0479">Metal-binding</keyword>
<name>A0A1V0UX68_9BACL</name>
<keyword evidence="2 10" id="KW-1003">Cell membrane</keyword>
<dbReference type="GO" id="GO:0046872">
    <property type="term" value="F:metal ion binding"/>
    <property type="evidence" value="ECO:0007669"/>
    <property type="project" value="UniProtKB-KW"/>
</dbReference>
<dbReference type="HAMAP" id="MF_00454">
    <property type="entry name" value="FluC"/>
    <property type="match status" value="1"/>
</dbReference>
<protein>
    <recommendedName>
        <fullName evidence="10">Fluoride-specific ion channel FluC</fullName>
    </recommendedName>
</protein>
<dbReference type="GO" id="GO:0140114">
    <property type="term" value="P:cellular detoxification of fluoride"/>
    <property type="evidence" value="ECO:0007669"/>
    <property type="project" value="UniProtKB-UniRule"/>
</dbReference>
<feature type="transmembrane region" description="Helical" evidence="10">
    <location>
        <begin position="32"/>
        <end position="50"/>
    </location>
</feature>
<sequence length="128" mass="13597">MDVLAVGIAGIVGAWCRYLISLAANPVGAAEFPWGTLACNLAGCLFLGYLGRAAFLKWSPRLQLAINTGFIGSFTTFSTFSIETVELFRGGEIGMAIAYVLLSLWGGLGLAWAGFALAKRKEGMKRDA</sequence>
<dbReference type="Pfam" id="PF02537">
    <property type="entry name" value="CRCB"/>
    <property type="match status" value="1"/>
</dbReference>
<dbReference type="PANTHER" id="PTHR28259:SF1">
    <property type="entry name" value="FLUORIDE EXPORT PROTEIN 1-RELATED"/>
    <property type="match status" value="1"/>
</dbReference>
<keyword evidence="3 10" id="KW-0812">Transmembrane</keyword>
<dbReference type="PANTHER" id="PTHR28259">
    <property type="entry name" value="FLUORIDE EXPORT PROTEIN 1-RELATED"/>
    <property type="match status" value="1"/>
</dbReference>
<evidence type="ECO:0000256" key="4">
    <source>
        <dbReference type="ARBA" id="ARBA00022989"/>
    </source>
</evidence>
<evidence type="ECO:0000313" key="12">
    <source>
        <dbReference type="Proteomes" id="UP000192727"/>
    </source>
</evidence>
<evidence type="ECO:0000256" key="5">
    <source>
        <dbReference type="ARBA" id="ARBA00023136"/>
    </source>
</evidence>
<comment type="activity regulation">
    <text evidence="10">Na(+) is not transported, but it plays an essential structural role and its presence is essential for fluoride channel function.</text>
</comment>
<comment type="catalytic activity">
    <reaction evidence="8">
        <text>fluoride(in) = fluoride(out)</text>
        <dbReference type="Rhea" id="RHEA:76159"/>
        <dbReference type="ChEBI" id="CHEBI:17051"/>
    </reaction>
    <physiologicalReaction direction="left-to-right" evidence="8">
        <dbReference type="Rhea" id="RHEA:76160"/>
    </physiologicalReaction>
</comment>
<dbReference type="AlphaFoldDB" id="A0A1V0UX68"/>
<dbReference type="Proteomes" id="UP000192727">
    <property type="component" value="Chromosome"/>
</dbReference>
<evidence type="ECO:0000256" key="8">
    <source>
        <dbReference type="ARBA" id="ARBA00035585"/>
    </source>
</evidence>
<evidence type="ECO:0000256" key="6">
    <source>
        <dbReference type="ARBA" id="ARBA00023303"/>
    </source>
</evidence>
<comment type="function">
    <text evidence="9 10">Fluoride-specific ion channel. Important for reducing fluoride concentration in the cell, thus reducing its toxicity.</text>
</comment>
<keyword evidence="10" id="KW-0813">Transport</keyword>
<evidence type="ECO:0000256" key="7">
    <source>
        <dbReference type="ARBA" id="ARBA00035120"/>
    </source>
</evidence>
<keyword evidence="4 10" id="KW-1133">Transmembrane helix</keyword>
<proteinExistence type="inferred from homology"/>
<feature type="transmembrane region" description="Helical" evidence="10">
    <location>
        <begin position="62"/>
        <end position="82"/>
    </location>
</feature>
<keyword evidence="10" id="KW-0406">Ion transport</keyword>
<evidence type="ECO:0000313" key="11">
    <source>
        <dbReference type="EMBL" id="ARF69795.1"/>
    </source>
</evidence>
<evidence type="ECO:0000256" key="9">
    <source>
        <dbReference type="ARBA" id="ARBA00049940"/>
    </source>
</evidence>
<feature type="transmembrane region" description="Helical" evidence="10">
    <location>
        <begin position="94"/>
        <end position="118"/>
    </location>
</feature>
<comment type="subcellular location">
    <subcellularLocation>
        <location evidence="1 10">Cell membrane</location>
        <topology evidence="1 10">Multi-pass membrane protein</topology>
    </subcellularLocation>
</comment>
<dbReference type="EMBL" id="CP020557">
    <property type="protein sequence ID" value="ARF69795.1"/>
    <property type="molecule type" value="Genomic_DNA"/>
</dbReference>
<evidence type="ECO:0000256" key="3">
    <source>
        <dbReference type="ARBA" id="ARBA00022692"/>
    </source>
</evidence>
<dbReference type="NCBIfam" id="TIGR00494">
    <property type="entry name" value="crcB"/>
    <property type="match status" value="1"/>
</dbReference>
<keyword evidence="6 10" id="KW-0407">Ion channel</keyword>
<dbReference type="GO" id="GO:0062054">
    <property type="term" value="F:fluoride channel activity"/>
    <property type="evidence" value="ECO:0007669"/>
    <property type="project" value="UniProtKB-UniRule"/>
</dbReference>
<reference evidence="11 12" key="1">
    <citation type="submission" date="2017-03" db="EMBL/GenBank/DDBJ databases">
        <title>Paenibacillus larvae genome sequencing.</title>
        <authorList>
            <person name="Dingman D.W."/>
        </authorList>
    </citation>
    <scope>NUCLEOTIDE SEQUENCE [LARGE SCALE GENOMIC DNA]</scope>
    <source>
        <strain evidence="11 12">SAG 10367</strain>
    </source>
</reference>
<evidence type="ECO:0000256" key="2">
    <source>
        <dbReference type="ARBA" id="ARBA00022475"/>
    </source>
</evidence>
<feature type="binding site" evidence="10">
    <location>
        <position position="75"/>
    </location>
    <ligand>
        <name>Na(+)</name>
        <dbReference type="ChEBI" id="CHEBI:29101"/>
        <note>structural</note>
    </ligand>
</feature>
<accession>A0A1V0UX68</accession>
<organism evidence="11 12">
    <name type="scientific">Paenibacillus larvae subsp. pulvifaciens</name>
    <dbReference type="NCBI Taxonomy" id="1477"/>
    <lineage>
        <taxon>Bacteria</taxon>
        <taxon>Bacillati</taxon>
        <taxon>Bacillota</taxon>
        <taxon>Bacilli</taxon>
        <taxon>Bacillales</taxon>
        <taxon>Paenibacillaceae</taxon>
        <taxon>Paenibacillus</taxon>
    </lineage>
</organism>